<dbReference type="EMBL" id="KN837195">
    <property type="protein sequence ID" value="KIJ34849.1"/>
    <property type="molecule type" value="Genomic_DNA"/>
</dbReference>
<protein>
    <submittedName>
        <fullName evidence="2">Uncharacterized protein</fullName>
    </submittedName>
</protein>
<dbReference type="HOGENOM" id="CLU_725976_0_0_1"/>
<reference evidence="2 3" key="1">
    <citation type="submission" date="2014-06" db="EMBL/GenBank/DDBJ databases">
        <title>Evolutionary Origins and Diversification of the Mycorrhizal Mutualists.</title>
        <authorList>
            <consortium name="DOE Joint Genome Institute"/>
            <consortium name="Mycorrhizal Genomics Consortium"/>
            <person name="Kohler A."/>
            <person name="Kuo A."/>
            <person name="Nagy L.G."/>
            <person name="Floudas D."/>
            <person name="Copeland A."/>
            <person name="Barry K.W."/>
            <person name="Cichocki N."/>
            <person name="Veneault-Fourrey C."/>
            <person name="LaButti K."/>
            <person name="Lindquist E.A."/>
            <person name="Lipzen A."/>
            <person name="Lundell T."/>
            <person name="Morin E."/>
            <person name="Murat C."/>
            <person name="Riley R."/>
            <person name="Ohm R."/>
            <person name="Sun H."/>
            <person name="Tunlid A."/>
            <person name="Henrissat B."/>
            <person name="Grigoriev I.V."/>
            <person name="Hibbett D.S."/>
            <person name="Martin F."/>
        </authorList>
    </citation>
    <scope>NUCLEOTIDE SEQUENCE [LARGE SCALE GENOMIC DNA]</scope>
    <source>
        <strain evidence="2 3">SS14</strain>
    </source>
</reference>
<sequence>MNPEANILPHCSDINPMEYTALKEIMSAHLEEKAIKKGEGEEEEITIPIVEIQPPFSTKNRDFNGLSSNIDPAGKAKEPKLGPRDLSWGGMCNSPLPRSNCPRSEICSILKEHDNLRGTPEIEEVAPCSVNAKHQPSHDGLPEILAELLSDMKCSEMVSSSTIERAENIRTSLSELRAVSEMAEYIPGYRLSIKKNDIKRARQIRIYFATDVLLPVIVKNTYGKLGKPGICDEDKAYFERVDELLTSIDHILSESDEDENPPYEALTQCYDSLSQIITWLAPCKCGYRDPMTKRATEDSSSKWWEDEGENEIQGDNCWETSAKGPTSFLSLPIRLINHLAQFMESAFAIINGLISFATRFPIRNIDISAIARRNTIHTSLD</sequence>
<evidence type="ECO:0000256" key="1">
    <source>
        <dbReference type="SAM" id="MobiDB-lite"/>
    </source>
</evidence>
<organism evidence="2 3">
    <name type="scientific">Sphaerobolus stellatus (strain SS14)</name>
    <dbReference type="NCBI Taxonomy" id="990650"/>
    <lineage>
        <taxon>Eukaryota</taxon>
        <taxon>Fungi</taxon>
        <taxon>Dikarya</taxon>
        <taxon>Basidiomycota</taxon>
        <taxon>Agaricomycotina</taxon>
        <taxon>Agaricomycetes</taxon>
        <taxon>Phallomycetidae</taxon>
        <taxon>Geastrales</taxon>
        <taxon>Sphaerobolaceae</taxon>
        <taxon>Sphaerobolus</taxon>
    </lineage>
</organism>
<accession>A0A0C9UJ06</accession>
<feature type="compositionally biased region" description="Basic and acidic residues" evidence="1">
    <location>
        <begin position="74"/>
        <end position="83"/>
    </location>
</feature>
<name>A0A0C9UJ06_SPHS4</name>
<feature type="region of interest" description="Disordered" evidence="1">
    <location>
        <begin position="58"/>
        <end position="83"/>
    </location>
</feature>
<proteinExistence type="predicted"/>
<keyword evidence="3" id="KW-1185">Reference proteome</keyword>
<dbReference type="Proteomes" id="UP000054279">
    <property type="component" value="Unassembled WGS sequence"/>
</dbReference>
<evidence type="ECO:0000313" key="3">
    <source>
        <dbReference type="Proteomes" id="UP000054279"/>
    </source>
</evidence>
<evidence type="ECO:0000313" key="2">
    <source>
        <dbReference type="EMBL" id="KIJ34849.1"/>
    </source>
</evidence>
<dbReference type="AlphaFoldDB" id="A0A0C9UJ06"/>
<gene>
    <name evidence="2" type="ORF">M422DRAFT_263030</name>
</gene>